<keyword evidence="3" id="KW-0418">Kinase</keyword>
<dbReference type="GO" id="GO:0006139">
    <property type="term" value="P:nucleobase-containing compound metabolic process"/>
    <property type="evidence" value="ECO:0007669"/>
    <property type="project" value="InterPro"/>
</dbReference>
<dbReference type="InterPro" id="IPR047499">
    <property type="entry name" value="DD_AK7"/>
</dbReference>
<dbReference type="InterPro" id="IPR000850">
    <property type="entry name" value="Adenylat/UMP-CMP_kin"/>
</dbReference>
<dbReference type="RefSeq" id="XP_014326544.1">
    <property type="nucleotide sequence ID" value="XM_014471058.2"/>
</dbReference>
<evidence type="ECO:0000313" key="6">
    <source>
        <dbReference type="Ensembl" id="ENSXMAP00000007710.1"/>
    </source>
</evidence>
<dbReference type="Gene3D" id="1.20.890.10">
    <property type="entry name" value="cAMP-dependent protein kinase regulatory subunit, dimerization-anchoring domain"/>
    <property type="match status" value="1"/>
</dbReference>
<dbReference type="CDD" id="cd01428">
    <property type="entry name" value="ADK"/>
    <property type="match status" value="1"/>
</dbReference>
<protein>
    <submittedName>
        <fullName evidence="6">Adenylate kinase 7a</fullName>
    </submittedName>
</protein>
<dbReference type="Ensembl" id="ENSXMAT00000007718.2">
    <property type="protein sequence ID" value="ENSXMAP00000007710.1"/>
    <property type="gene ID" value="ENSXMAG00000007682.2"/>
</dbReference>
<dbReference type="SUPFAM" id="SSF51735">
    <property type="entry name" value="NAD(P)-binding Rossmann-fold domains"/>
    <property type="match status" value="1"/>
</dbReference>
<feature type="coiled-coil region" evidence="4">
    <location>
        <begin position="592"/>
        <end position="620"/>
    </location>
</feature>
<dbReference type="Gene3D" id="3.40.50.720">
    <property type="entry name" value="NAD(P)-binding Rossmann-like Domain"/>
    <property type="match status" value="1"/>
</dbReference>
<evidence type="ECO:0000256" key="4">
    <source>
        <dbReference type="SAM" id="Coils"/>
    </source>
</evidence>
<dbReference type="InParanoid" id="M3ZZR6"/>
<dbReference type="GO" id="GO:0019205">
    <property type="term" value="F:nucleobase-containing compound kinase activity"/>
    <property type="evidence" value="ECO:0007669"/>
    <property type="project" value="InterPro"/>
</dbReference>
<reference evidence="6" key="4">
    <citation type="submission" date="2025-09" db="UniProtKB">
        <authorList>
            <consortium name="Ensembl"/>
        </authorList>
    </citation>
    <scope>IDENTIFICATION</scope>
    <source>
        <strain evidence="6">JP 163 A</strain>
    </source>
</reference>
<dbReference type="GeneTree" id="ENSGT00390000015102"/>
<evidence type="ECO:0000256" key="5">
    <source>
        <dbReference type="SAM" id="MobiDB-lite"/>
    </source>
</evidence>
<dbReference type="InterPro" id="IPR036291">
    <property type="entry name" value="NAD(P)-bd_dom_sf"/>
</dbReference>
<keyword evidence="1" id="KW-0808">Transferase</keyword>
<proteinExistence type="predicted"/>
<dbReference type="OMA" id="YTEEHML"/>
<keyword evidence="7" id="KW-1185">Reference proteome</keyword>
<reference evidence="7" key="1">
    <citation type="submission" date="2012-01" db="EMBL/GenBank/DDBJ databases">
        <authorList>
            <person name="Walter R."/>
            <person name="Schartl M."/>
            <person name="Warren W."/>
        </authorList>
    </citation>
    <scope>NUCLEOTIDE SEQUENCE [LARGE SCALE GENOMIC DNA]</scope>
    <source>
        <strain evidence="7">JP 163 A</strain>
    </source>
</reference>
<dbReference type="GO" id="GO:0005524">
    <property type="term" value="F:ATP binding"/>
    <property type="evidence" value="ECO:0007669"/>
    <property type="project" value="InterPro"/>
</dbReference>
<organism evidence="6 7">
    <name type="scientific">Xiphophorus maculatus</name>
    <name type="common">Southern platyfish</name>
    <name type="synonym">Platypoecilus maculatus</name>
    <dbReference type="NCBI Taxonomy" id="8083"/>
    <lineage>
        <taxon>Eukaryota</taxon>
        <taxon>Metazoa</taxon>
        <taxon>Chordata</taxon>
        <taxon>Craniata</taxon>
        <taxon>Vertebrata</taxon>
        <taxon>Euteleostomi</taxon>
        <taxon>Actinopterygii</taxon>
        <taxon>Neopterygii</taxon>
        <taxon>Teleostei</taxon>
        <taxon>Neoteleostei</taxon>
        <taxon>Acanthomorphata</taxon>
        <taxon>Ovalentaria</taxon>
        <taxon>Atherinomorphae</taxon>
        <taxon>Cyprinodontiformes</taxon>
        <taxon>Poeciliidae</taxon>
        <taxon>Poeciliinae</taxon>
        <taxon>Xiphophorus</taxon>
    </lineage>
</organism>
<keyword evidence="2" id="KW-0547">Nucleotide-binding</keyword>
<name>M3ZZR6_XIPMA</name>
<dbReference type="HOGENOM" id="CLU_015567_1_0_1"/>
<evidence type="ECO:0000256" key="2">
    <source>
        <dbReference type="ARBA" id="ARBA00022741"/>
    </source>
</evidence>
<dbReference type="SUPFAM" id="SSF52540">
    <property type="entry name" value="P-loop containing nucleoside triphosphate hydrolases"/>
    <property type="match status" value="1"/>
</dbReference>
<keyword evidence="4" id="KW-0175">Coiled coil</keyword>
<dbReference type="CDD" id="cd22967">
    <property type="entry name" value="DD_AK7"/>
    <property type="match status" value="1"/>
</dbReference>
<evidence type="ECO:0000256" key="1">
    <source>
        <dbReference type="ARBA" id="ARBA00022679"/>
    </source>
</evidence>
<reference evidence="7" key="2">
    <citation type="journal article" date="2013" name="Nat. Genet.">
        <title>The genome of the platyfish, Xiphophorus maculatus, provides insights into evolutionary adaptation and several complex traits.</title>
        <authorList>
            <person name="Schartl M."/>
            <person name="Walter R.B."/>
            <person name="Shen Y."/>
            <person name="Garcia T."/>
            <person name="Catchen J."/>
            <person name="Amores A."/>
            <person name="Braasch I."/>
            <person name="Chalopin D."/>
            <person name="Volff J.N."/>
            <person name="Lesch K.P."/>
            <person name="Bisazza A."/>
            <person name="Minx P."/>
            <person name="Hillier L."/>
            <person name="Wilson R.K."/>
            <person name="Fuerstenberg S."/>
            <person name="Boore J."/>
            <person name="Searle S."/>
            <person name="Postlethwait J.H."/>
            <person name="Warren W.C."/>
        </authorList>
    </citation>
    <scope>NUCLEOTIDE SEQUENCE [LARGE SCALE GENOMIC DNA]</scope>
    <source>
        <strain evidence="7">JP 163 A</strain>
    </source>
</reference>
<reference evidence="6" key="3">
    <citation type="submission" date="2025-08" db="UniProtKB">
        <authorList>
            <consortium name="Ensembl"/>
        </authorList>
    </citation>
    <scope>IDENTIFICATION</scope>
    <source>
        <strain evidence="6">JP 163 A</strain>
    </source>
</reference>
<dbReference type="Pfam" id="PF00406">
    <property type="entry name" value="ADK"/>
    <property type="match status" value="1"/>
</dbReference>
<dbReference type="OrthoDB" id="10262413at2759"/>
<dbReference type="STRING" id="8083.ENSXMAP00000007710"/>
<dbReference type="Proteomes" id="UP000002852">
    <property type="component" value="Unassembled WGS sequence"/>
</dbReference>
<dbReference type="InterPro" id="IPR027417">
    <property type="entry name" value="P-loop_NTPase"/>
</dbReference>
<dbReference type="InterPro" id="IPR007858">
    <property type="entry name" value="Dpy-30_motif"/>
</dbReference>
<accession>M3ZZR6</accession>
<evidence type="ECO:0000313" key="7">
    <source>
        <dbReference type="Proteomes" id="UP000002852"/>
    </source>
</evidence>
<sequence length="698" mass="80209">MEEEKKSSLPVKQIFVNDVHTYVSKHVAQIIGQIEAPEESDDDDSDDEMPSPREEPAFQVVGTSINEEKVQNVHQVYVSPSREELQLLLLDCDIVVYCVTESASQQQIEEATWALSVLQDQMANFITRRYFIVVSTLMTWTNFRLSDINDAGLPVLEEDFLRRRPHPKFRKHNELEKLVLKLPRGKASKLKGYVVCAGFQYGMGENLFHYFFKVSWLMQEPKVPIFGSGENFIPMIHVCDLGRVVQEIIKVKPSPRYIVAIDESKTTLEEVVKTISEVLGPEKICKLLPEDAIKMNAFKPEELDCLNMNLRVDASIVNDYLAFEWTSEEGLVKNIKSIVKEYKLTRQLFPIRICLIGPPAVGKTTLAMKLCQYYKLHYINVSNMFDEKISHLETTIATEEYEEEVTEDALAAAQDQLEYINRTLEDNEGVLSEDLIFEVLREKLFSKGSRNQGFVLDGFPQTLDQAKAVFADESQENQDIDLLSKLPWYNKFITPEYIFALEAPDDFLINRVQELPDSVAEKMRYTQDEFTSRLGVYRQLDRAPVTLLDFFDHRELHPEYLDISSDDSEYTSSMKKIIEIIGEPKNYGGTPEEEAEKKRIKEEERKQKLAAEAAERKERKMAALAEMTGHYEDWKKSLGMVLEQESEMLEAKGLPLRNYLMKHVMPSLGEAMLECSKVKPEDPVDFLAEHLLRNSTGD</sequence>
<dbReference type="KEGG" id="xma:102221059"/>
<dbReference type="eggNOG" id="KOG3078">
    <property type="taxonomic scope" value="Eukaryota"/>
</dbReference>
<dbReference type="PANTHER" id="PTHR23359">
    <property type="entry name" value="NUCLEOTIDE KINASE"/>
    <property type="match status" value="1"/>
</dbReference>
<feature type="region of interest" description="Disordered" evidence="5">
    <location>
        <begin position="33"/>
        <end position="54"/>
    </location>
</feature>
<evidence type="ECO:0000256" key="3">
    <source>
        <dbReference type="ARBA" id="ARBA00022777"/>
    </source>
</evidence>
<dbReference type="Gene3D" id="3.40.50.300">
    <property type="entry name" value="P-loop containing nucleotide triphosphate hydrolases"/>
    <property type="match status" value="1"/>
</dbReference>
<dbReference type="Pfam" id="PF05186">
    <property type="entry name" value="Dpy-30"/>
    <property type="match status" value="1"/>
</dbReference>
<dbReference type="AlphaFoldDB" id="M3ZZR6"/>
<feature type="compositionally biased region" description="Acidic residues" evidence="5">
    <location>
        <begin position="36"/>
        <end position="49"/>
    </location>
</feature>
<dbReference type="GeneID" id="102221059"/>